<accession>A0A5B8IEJ4</accession>
<dbReference type="Pfam" id="PF00017">
    <property type="entry name" value="SH2"/>
    <property type="match status" value="1"/>
</dbReference>
<feature type="region of interest" description="Disordered" evidence="1">
    <location>
        <begin position="1"/>
        <end position="49"/>
    </location>
</feature>
<feature type="compositionally biased region" description="Basic residues" evidence="1">
    <location>
        <begin position="1"/>
        <end position="47"/>
    </location>
</feature>
<feature type="region of interest" description="Disordered" evidence="1">
    <location>
        <begin position="430"/>
        <end position="452"/>
    </location>
</feature>
<proteinExistence type="predicted"/>
<name>A0A5B8IEJ4_9VIRU</name>
<feature type="domain" description="SH2" evidence="2">
    <location>
        <begin position="467"/>
        <end position="545"/>
    </location>
</feature>
<sequence>MAKSRKLSNRWRQSRKNNMKRNKRTMSKVSKNNRRRGASAKRTKKNIQRGGLNTLKSRLINFFKNEIEESKKDKVVGFFNTPPDTMYYNMGTATFTAWEKSNKKIIEHLAKCIEESIRAKIFFANLYTKLQQCKGDCNLNQNFDKKYPKILFTINEALRESSSKDTFKRNTDSGWRLGLKPIHLSKFVVRKEGDTLEYHKRGYFFHKKFLKLKNKIKLDHGEINVADTTNTVINKTSKFLQIALDDLKKRDEYTEYELDKITIHKSPTNLPWHKRKLKAKYPGILKWSCCFEAMVDIIQKVYDLTEKGTRDDEIIKSISVIIEGNLKESIPEDYQNDEGTRHLDAVNTLLNILSGLNPLSYLGNIEGWIDEVNKHAIEKGETDLLNKCEVKIDNDKIVKKLNAVMDSIKKYLEDSETAIDKKGLLDSIIDGEKDNEESHTETETPSGFGEVEPTVQIPESDYKELEYFHSDISREEAEKILGKDVEDVGNYLIRFSKSKGGPVLSYVNSDNSIIHRPILKDESGKFKIQKEAKGYESISGLIKEYLQKIPNPTPVAPT</sequence>
<feature type="compositionally biased region" description="Basic and acidic residues" evidence="1">
    <location>
        <begin position="430"/>
        <end position="442"/>
    </location>
</feature>
<protein>
    <submittedName>
        <fullName evidence="3">SH2 domain protein</fullName>
    </submittedName>
</protein>
<gene>
    <name evidence="3" type="ORF">1_13</name>
</gene>
<organism evidence="3">
    <name type="scientific">Mimiviridae sp. ChoanoV1</name>
    <dbReference type="NCBI Taxonomy" id="2596887"/>
    <lineage>
        <taxon>Viruses</taxon>
        <taxon>Varidnaviria</taxon>
        <taxon>Bamfordvirae</taxon>
        <taxon>Nucleocytoviricota</taxon>
        <taxon>Megaviricetes</taxon>
        <taxon>Imitervirales</taxon>
        <taxon>Schizomimiviridae</taxon>
    </lineage>
</organism>
<evidence type="ECO:0000259" key="2">
    <source>
        <dbReference type="PROSITE" id="PS50001"/>
    </source>
</evidence>
<dbReference type="InterPro" id="IPR000980">
    <property type="entry name" value="SH2"/>
</dbReference>
<dbReference type="SMART" id="SM00252">
    <property type="entry name" value="SH2"/>
    <property type="match status" value="1"/>
</dbReference>
<dbReference type="SUPFAM" id="SSF55550">
    <property type="entry name" value="SH2 domain"/>
    <property type="match status" value="1"/>
</dbReference>
<dbReference type="EMBL" id="MK250085">
    <property type="protein sequence ID" value="QDY51628.1"/>
    <property type="molecule type" value="Genomic_DNA"/>
</dbReference>
<evidence type="ECO:0000313" key="3">
    <source>
        <dbReference type="EMBL" id="QDY51628.1"/>
    </source>
</evidence>
<reference evidence="3" key="1">
    <citation type="submission" date="2018-11" db="EMBL/GenBank/DDBJ databases">
        <title>A distinct lineage of giant viruses engineers rhodopsin photosystems in predatory marine eukaryotes.</title>
        <authorList>
            <person name="Needham D.M."/>
            <person name="Yoshizawa S."/>
            <person name="Hosaka T."/>
            <person name="Poirier C."/>
            <person name="Choi C.-J."/>
            <person name="Hehenberger E."/>
            <person name="Irwin N.A.T."/>
            <person name="Wilken S."/>
            <person name="Yung C.-M."/>
            <person name="Bachy C."/>
            <person name="Kurihara R."/>
            <person name="Nakajima Y."/>
            <person name="Kojima K."/>
            <person name="Kimura-Someya T."/>
            <person name="Leonard G."/>
            <person name="Malmstrom R.R."/>
            <person name="Mende D."/>
            <person name="Olson D.K."/>
            <person name="Sudo Y."/>
            <person name="Sudek S."/>
            <person name="Richards T.A."/>
            <person name="DeLong E.F."/>
            <person name="Keeling P.J."/>
            <person name="Santoro A.E."/>
            <person name="Shirouzu M."/>
            <person name="Iwasaki W."/>
            <person name="Worden A.Z."/>
        </authorList>
    </citation>
    <scope>NUCLEOTIDE SEQUENCE</scope>
</reference>
<dbReference type="InterPro" id="IPR036860">
    <property type="entry name" value="SH2_dom_sf"/>
</dbReference>
<dbReference type="Gene3D" id="3.30.505.10">
    <property type="entry name" value="SH2 domain"/>
    <property type="match status" value="1"/>
</dbReference>
<evidence type="ECO:0000256" key="1">
    <source>
        <dbReference type="SAM" id="MobiDB-lite"/>
    </source>
</evidence>
<dbReference type="PROSITE" id="PS50001">
    <property type="entry name" value="SH2"/>
    <property type="match status" value="1"/>
</dbReference>
<dbReference type="CDD" id="cd00173">
    <property type="entry name" value="SH2"/>
    <property type="match status" value="1"/>
</dbReference>